<dbReference type="PANTHER" id="PTHR43409">
    <property type="entry name" value="ANAEROBIC MAGNESIUM-PROTOPORPHYRIN IX MONOMETHYL ESTER CYCLASE-RELATED"/>
    <property type="match status" value="1"/>
</dbReference>
<dbReference type="GO" id="GO:0051536">
    <property type="term" value="F:iron-sulfur cluster binding"/>
    <property type="evidence" value="ECO:0007669"/>
    <property type="project" value="UniProtKB-KW"/>
</dbReference>
<gene>
    <name evidence="7" type="ORF">DGMP_37870</name>
</gene>
<evidence type="ECO:0000256" key="1">
    <source>
        <dbReference type="ARBA" id="ARBA00001966"/>
    </source>
</evidence>
<dbReference type="SMART" id="SM00729">
    <property type="entry name" value="Elp3"/>
    <property type="match status" value="1"/>
</dbReference>
<dbReference type="SFLD" id="SFLDG01095">
    <property type="entry name" value="Uncharacterised_Radical_SAM_Su"/>
    <property type="match status" value="1"/>
</dbReference>
<name>A0A8D5JIV3_9BACT</name>
<evidence type="ECO:0000256" key="3">
    <source>
        <dbReference type="ARBA" id="ARBA00022723"/>
    </source>
</evidence>
<evidence type="ECO:0000313" key="7">
    <source>
        <dbReference type="EMBL" id="BCL63094.1"/>
    </source>
</evidence>
<dbReference type="InterPro" id="IPR007197">
    <property type="entry name" value="rSAM"/>
</dbReference>
<dbReference type="Pfam" id="PF04055">
    <property type="entry name" value="Radical_SAM"/>
    <property type="match status" value="1"/>
</dbReference>
<comment type="cofactor">
    <cofactor evidence="1">
        <name>[4Fe-4S] cluster</name>
        <dbReference type="ChEBI" id="CHEBI:49883"/>
    </cofactor>
</comment>
<evidence type="ECO:0000256" key="4">
    <source>
        <dbReference type="ARBA" id="ARBA00023004"/>
    </source>
</evidence>
<evidence type="ECO:0000256" key="2">
    <source>
        <dbReference type="ARBA" id="ARBA00022691"/>
    </source>
</evidence>
<dbReference type="Proteomes" id="UP000826725">
    <property type="component" value="Chromosome"/>
</dbReference>
<organism evidence="7 8">
    <name type="scientific">Desulfomarina profundi</name>
    <dbReference type="NCBI Taxonomy" id="2772557"/>
    <lineage>
        <taxon>Bacteria</taxon>
        <taxon>Pseudomonadati</taxon>
        <taxon>Thermodesulfobacteriota</taxon>
        <taxon>Desulfobulbia</taxon>
        <taxon>Desulfobulbales</taxon>
        <taxon>Desulfobulbaceae</taxon>
        <taxon>Desulfomarina</taxon>
    </lineage>
</organism>
<feature type="domain" description="Elp3/MiaA/NifB-like radical SAM core" evidence="6">
    <location>
        <begin position="17"/>
        <end position="232"/>
    </location>
</feature>
<dbReference type="InterPro" id="IPR051198">
    <property type="entry name" value="BchE-like"/>
</dbReference>
<dbReference type="SFLD" id="SFLDG01082">
    <property type="entry name" value="B12-binding_domain_containing"/>
    <property type="match status" value="1"/>
</dbReference>
<reference evidence="7" key="1">
    <citation type="submission" date="2020-09" db="EMBL/GenBank/DDBJ databases">
        <title>Desulfogranum mesoprofundum gen. nov., sp. nov., a novel mesophilic, sulfate-reducing chemolithoautotroph isolated from a deep-sea hydrothermal vent chimney in the Suiyo Seamount.</title>
        <authorList>
            <person name="Hashimoto Y."/>
            <person name="Nakagawa S."/>
        </authorList>
    </citation>
    <scope>NUCLEOTIDE SEQUENCE</scope>
    <source>
        <strain evidence="7">KT2</strain>
    </source>
</reference>
<proteinExistence type="predicted"/>
<keyword evidence="2" id="KW-0949">S-adenosyl-L-methionine</keyword>
<dbReference type="GO" id="GO:0003824">
    <property type="term" value="F:catalytic activity"/>
    <property type="evidence" value="ECO:0007669"/>
    <property type="project" value="InterPro"/>
</dbReference>
<accession>A0A8D5JIV3</accession>
<evidence type="ECO:0000259" key="6">
    <source>
        <dbReference type="SMART" id="SM00729"/>
    </source>
</evidence>
<dbReference type="PANTHER" id="PTHR43409:SF4">
    <property type="entry name" value="RADICAL SAM SUPERFAMILY PROTEIN"/>
    <property type="match status" value="1"/>
</dbReference>
<sequence>MTMDYQGNIFRPPSEAYSILLQVTTGCSHNKCTFCRMYKESRFSIKNDDIIMADIDFAAQHCRHQNRLFLCDGDALILPQKRLVKILSAIREKLPWVTRVGVYANTKSIRRKSREELEELRNLGLGIAYMGLESGDDVTLQAINKGSDSARMIEMGKKIRKSGIKLSITVLLGIAQKIRSRIHAEETGRVLTAIDPEYVGALSLMLTPETPLYNSWQKGEFYLLNAAEMLEELFIMLDNTELSDGYFHANHASNYLPIKAKLPADKAATMELISRALQGKINLKPEAMRGL</sequence>
<keyword evidence="5" id="KW-0411">Iron-sulfur</keyword>
<dbReference type="AlphaFoldDB" id="A0A8D5JIV3"/>
<dbReference type="EMBL" id="AP024086">
    <property type="protein sequence ID" value="BCL63094.1"/>
    <property type="molecule type" value="Genomic_DNA"/>
</dbReference>
<keyword evidence="4" id="KW-0408">Iron</keyword>
<keyword evidence="8" id="KW-1185">Reference proteome</keyword>
<protein>
    <submittedName>
        <fullName evidence="7">Radical SAM protein</fullName>
    </submittedName>
</protein>
<evidence type="ECO:0000256" key="5">
    <source>
        <dbReference type="ARBA" id="ARBA00023014"/>
    </source>
</evidence>
<evidence type="ECO:0000313" key="8">
    <source>
        <dbReference type="Proteomes" id="UP000826725"/>
    </source>
</evidence>
<dbReference type="GO" id="GO:0046872">
    <property type="term" value="F:metal ion binding"/>
    <property type="evidence" value="ECO:0007669"/>
    <property type="project" value="UniProtKB-KW"/>
</dbReference>
<dbReference type="KEGG" id="dbk:DGMP_37870"/>
<dbReference type="CDD" id="cd01335">
    <property type="entry name" value="Radical_SAM"/>
    <property type="match status" value="1"/>
</dbReference>
<dbReference type="SFLD" id="SFLDS00029">
    <property type="entry name" value="Radical_SAM"/>
    <property type="match status" value="1"/>
</dbReference>
<keyword evidence="3" id="KW-0479">Metal-binding</keyword>
<dbReference type="InterPro" id="IPR006638">
    <property type="entry name" value="Elp3/MiaA/NifB-like_rSAM"/>
</dbReference>